<gene>
    <name evidence="3" type="ORF">QBC47DRAFT_85811</name>
</gene>
<proteinExistence type="predicted"/>
<comment type="caution">
    <text evidence="3">The sequence shown here is derived from an EMBL/GenBank/DDBJ whole genome shotgun (WGS) entry which is preliminary data.</text>
</comment>
<sequence>MEATAALGIAGNVVQFLEFGQKLCRTFSQIHRSATGVTEHNNDTEILIHSFASNVGVISGDLAKYCAHLGATKGPDGGMNSGQGGDQMQAVIRGCGEVAVDLLGRLDKLKSCSGLPVGKRKAILTTVKAMWKGKELEDLELKLSRFRKELQWIVVVSLRRSLDLLESRQKDQFEILQTSMSDILTRLIQVNMTPLPAWPTAASLASPSLQPGVHERLGNSYASGLAEVEELALKSLAFPVMPHRETEIADAEAATFDWIFAEPQHRDRSWSNFSEWLTGDNSARLYWINGKAGSGKSTLMKYLVRHAKTKAALQAWAGSTKLLLASFFFWHNGHEIQRSQIGLIRSLLYACLKNHRELIPVVLSGTEALDANDLSDYWNLPKLREALERLVSQTRFDLKFVFFVDGLDEYAGTHGEIADILKRISLRGNVKVCVSSRPLLVFDHAFDGLPHLVLQNLTFNDITFYVNNKLGDNERMKTLEKYEPGLRASLTDAIVRKASGVFLWVHLVVKSLLDGLGNYDVGDDLRRRLDDLPEELEALYWLMIQKVKPAWYLEEGNGKPQHRSDTGLQVNCGWSMVAWPPAI</sequence>
<dbReference type="PANTHER" id="PTHR10039">
    <property type="entry name" value="AMELOGENIN"/>
    <property type="match status" value="1"/>
</dbReference>
<dbReference type="InterPro" id="IPR056884">
    <property type="entry name" value="NPHP3-like_N"/>
</dbReference>
<evidence type="ECO:0000313" key="3">
    <source>
        <dbReference type="EMBL" id="KAK1751211.1"/>
    </source>
</evidence>
<organism evidence="3 4">
    <name type="scientific">Echria macrotheca</name>
    <dbReference type="NCBI Taxonomy" id="438768"/>
    <lineage>
        <taxon>Eukaryota</taxon>
        <taxon>Fungi</taxon>
        <taxon>Dikarya</taxon>
        <taxon>Ascomycota</taxon>
        <taxon>Pezizomycotina</taxon>
        <taxon>Sordariomycetes</taxon>
        <taxon>Sordariomycetidae</taxon>
        <taxon>Sordariales</taxon>
        <taxon>Schizotheciaceae</taxon>
        <taxon>Echria</taxon>
    </lineage>
</organism>
<dbReference type="Pfam" id="PF24883">
    <property type="entry name" value="NPHP3_N"/>
    <property type="match status" value="1"/>
</dbReference>
<dbReference type="EMBL" id="MU839843">
    <property type="protein sequence ID" value="KAK1751211.1"/>
    <property type="molecule type" value="Genomic_DNA"/>
</dbReference>
<dbReference type="SUPFAM" id="SSF52540">
    <property type="entry name" value="P-loop containing nucleoside triphosphate hydrolases"/>
    <property type="match status" value="1"/>
</dbReference>
<dbReference type="InterPro" id="IPR007111">
    <property type="entry name" value="NACHT_NTPase"/>
</dbReference>
<dbReference type="PANTHER" id="PTHR10039:SF5">
    <property type="entry name" value="NACHT DOMAIN-CONTAINING PROTEIN"/>
    <property type="match status" value="1"/>
</dbReference>
<dbReference type="Proteomes" id="UP001239445">
    <property type="component" value="Unassembled WGS sequence"/>
</dbReference>
<dbReference type="AlphaFoldDB" id="A0AAJ0F1G8"/>
<keyword evidence="4" id="KW-1185">Reference proteome</keyword>
<protein>
    <recommendedName>
        <fullName evidence="2">NACHT domain-containing protein</fullName>
    </recommendedName>
</protein>
<evidence type="ECO:0000259" key="2">
    <source>
        <dbReference type="PROSITE" id="PS50837"/>
    </source>
</evidence>
<dbReference type="InterPro" id="IPR027417">
    <property type="entry name" value="P-loop_NTPase"/>
</dbReference>
<feature type="domain" description="NACHT" evidence="2">
    <location>
        <begin position="284"/>
        <end position="438"/>
    </location>
</feature>
<reference evidence="3" key="1">
    <citation type="submission" date="2023-06" db="EMBL/GenBank/DDBJ databases">
        <title>Genome-scale phylogeny and comparative genomics of the fungal order Sordariales.</title>
        <authorList>
            <consortium name="Lawrence Berkeley National Laboratory"/>
            <person name="Hensen N."/>
            <person name="Bonometti L."/>
            <person name="Westerberg I."/>
            <person name="Brannstrom I.O."/>
            <person name="Guillou S."/>
            <person name="Cros-Aarteil S."/>
            <person name="Calhoun S."/>
            <person name="Haridas S."/>
            <person name="Kuo A."/>
            <person name="Mondo S."/>
            <person name="Pangilinan J."/>
            <person name="Riley R."/>
            <person name="Labutti K."/>
            <person name="Andreopoulos B."/>
            <person name="Lipzen A."/>
            <person name="Chen C."/>
            <person name="Yanf M."/>
            <person name="Daum C."/>
            <person name="Ng V."/>
            <person name="Clum A."/>
            <person name="Steindorff A."/>
            <person name="Ohm R."/>
            <person name="Martin F."/>
            <person name="Silar P."/>
            <person name="Natvig D."/>
            <person name="Lalanne C."/>
            <person name="Gautier V."/>
            <person name="Ament-Velasquez S.L."/>
            <person name="Kruys A."/>
            <person name="Hutchinson M.I."/>
            <person name="Powell A.J."/>
            <person name="Barry K."/>
            <person name="Miller A.N."/>
            <person name="Grigoriev I.V."/>
            <person name="Debuchy R."/>
            <person name="Gladieux P."/>
            <person name="Thoren M.H."/>
            <person name="Johannesson H."/>
        </authorList>
    </citation>
    <scope>NUCLEOTIDE SEQUENCE</scope>
    <source>
        <strain evidence="3">PSN4</strain>
    </source>
</reference>
<dbReference type="PROSITE" id="PS50837">
    <property type="entry name" value="NACHT"/>
    <property type="match status" value="1"/>
</dbReference>
<keyword evidence="1" id="KW-0677">Repeat</keyword>
<dbReference type="Gene3D" id="3.40.50.300">
    <property type="entry name" value="P-loop containing nucleotide triphosphate hydrolases"/>
    <property type="match status" value="1"/>
</dbReference>
<accession>A0AAJ0F1G8</accession>
<name>A0AAJ0F1G8_9PEZI</name>
<evidence type="ECO:0000313" key="4">
    <source>
        <dbReference type="Proteomes" id="UP001239445"/>
    </source>
</evidence>
<evidence type="ECO:0000256" key="1">
    <source>
        <dbReference type="ARBA" id="ARBA00022737"/>
    </source>
</evidence>